<accession>A0A8T0GX37</accession>
<dbReference type="PROSITE" id="PS51186">
    <property type="entry name" value="GNAT"/>
    <property type="match status" value="1"/>
</dbReference>
<dbReference type="InterPro" id="IPR000182">
    <property type="entry name" value="GNAT_dom"/>
</dbReference>
<comment type="caution">
    <text evidence="3">The sequence shown here is derived from an EMBL/GenBank/DDBJ whole genome shotgun (WGS) entry which is preliminary data.</text>
</comment>
<sequence length="323" mass="35052">MSISTLLPVRGIVASGPPGVVCGPSRLGWKPLALDRIPSFRLDGRGGRIVACAAPCESLEVSAPVVENVGFGGAAFESSVLQCVKEGLVFQEGRTPELIRAAAYLRALSFYTYPEGRTEEALRLHRKMKTDDEFTALTSKVAGLEQGYKRIVCILALYPLSCLDDRSIVDLHPALKVTLSGEEHVLVGSLDLNQGKILPGEISGTKPEVGSTFLARSPESSLRLSAPSRKLQGLSADRERGYLSNVCVAPLMRQRGFGVALLQQAQKIAQIWGITNLYVHVVATNEAAVKLYNKGGFIVEREESASDARRQARPRRSLLHKFV</sequence>
<proteinExistence type="predicted"/>
<evidence type="ECO:0000313" key="4">
    <source>
        <dbReference type="Proteomes" id="UP000822688"/>
    </source>
</evidence>
<dbReference type="EMBL" id="CM026430">
    <property type="protein sequence ID" value="KAG0562298.1"/>
    <property type="molecule type" value="Genomic_DNA"/>
</dbReference>
<dbReference type="PANTHER" id="PTHR47876:SF2">
    <property type="entry name" value="GCN5-RELATED N-ACETYLTRANSFERASE 7, CHLOROPLASTIC"/>
    <property type="match status" value="1"/>
</dbReference>
<evidence type="ECO:0000259" key="2">
    <source>
        <dbReference type="PROSITE" id="PS51186"/>
    </source>
</evidence>
<dbReference type="GO" id="GO:0016747">
    <property type="term" value="F:acyltransferase activity, transferring groups other than amino-acyl groups"/>
    <property type="evidence" value="ECO:0007669"/>
    <property type="project" value="InterPro"/>
</dbReference>
<dbReference type="GO" id="GO:0009507">
    <property type="term" value="C:chloroplast"/>
    <property type="evidence" value="ECO:0007669"/>
    <property type="project" value="TreeGrafter"/>
</dbReference>
<dbReference type="Proteomes" id="UP000822688">
    <property type="component" value="Chromosome 9"/>
</dbReference>
<dbReference type="PANTHER" id="PTHR47876">
    <property type="entry name" value="OS08G0260000 PROTEIN"/>
    <property type="match status" value="1"/>
</dbReference>
<evidence type="ECO:0000256" key="1">
    <source>
        <dbReference type="SAM" id="MobiDB-lite"/>
    </source>
</evidence>
<dbReference type="SUPFAM" id="SSF55729">
    <property type="entry name" value="Acyl-CoA N-acyltransferases (Nat)"/>
    <property type="match status" value="1"/>
</dbReference>
<feature type="compositionally biased region" description="Basic residues" evidence="1">
    <location>
        <begin position="311"/>
        <end position="323"/>
    </location>
</feature>
<dbReference type="InterPro" id="IPR016181">
    <property type="entry name" value="Acyl_CoA_acyltransferase"/>
</dbReference>
<dbReference type="Pfam" id="PF00583">
    <property type="entry name" value="Acetyltransf_1"/>
    <property type="match status" value="1"/>
</dbReference>
<dbReference type="AlphaFoldDB" id="A0A8T0GX37"/>
<feature type="region of interest" description="Disordered" evidence="1">
    <location>
        <begin position="303"/>
        <end position="323"/>
    </location>
</feature>
<gene>
    <name evidence="3" type="ORF">KC19_9G134900</name>
</gene>
<organism evidence="3 4">
    <name type="scientific">Ceratodon purpureus</name>
    <name type="common">Fire moss</name>
    <name type="synonym">Dicranum purpureum</name>
    <dbReference type="NCBI Taxonomy" id="3225"/>
    <lineage>
        <taxon>Eukaryota</taxon>
        <taxon>Viridiplantae</taxon>
        <taxon>Streptophyta</taxon>
        <taxon>Embryophyta</taxon>
        <taxon>Bryophyta</taxon>
        <taxon>Bryophytina</taxon>
        <taxon>Bryopsida</taxon>
        <taxon>Dicranidae</taxon>
        <taxon>Pseudoditrichales</taxon>
        <taxon>Ditrichaceae</taxon>
        <taxon>Ceratodon</taxon>
    </lineage>
</organism>
<dbReference type="CDD" id="cd04301">
    <property type="entry name" value="NAT_SF"/>
    <property type="match status" value="1"/>
</dbReference>
<name>A0A8T0GX37_CERPU</name>
<feature type="domain" description="N-acetyltransferase" evidence="2">
    <location>
        <begin position="233"/>
        <end position="316"/>
    </location>
</feature>
<dbReference type="Gene3D" id="3.40.630.30">
    <property type="match status" value="1"/>
</dbReference>
<keyword evidence="4" id="KW-1185">Reference proteome</keyword>
<evidence type="ECO:0000313" key="3">
    <source>
        <dbReference type="EMBL" id="KAG0562298.1"/>
    </source>
</evidence>
<protein>
    <recommendedName>
        <fullName evidence="2">N-acetyltransferase domain-containing protein</fullName>
    </recommendedName>
</protein>
<reference evidence="3" key="1">
    <citation type="submission" date="2020-06" db="EMBL/GenBank/DDBJ databases">
        <title>WGS assembly of Ceratodon purpureus strain R40.</title>
        <authorList>
            <person name="Carey S.B."/>
            <person name="Jenkins J."/>
            <person name="Shu S."/>
            <person name="Lovell J.T."/>
            <person name="Sreedasyam A."/>
            <person name="Maumus F."/>
            <person name="Tiley G.P."/>
            <person name="Fernandez-Pozo N."/>
            <person name="Barry K."/>
            <person name="Chen C."/>
            <person name="Wang M."/>
            <person name="Lipzen A."/>
            <person name="Daum C."/>
            <person name="Saski C.A."/>
            <person name="Payton A.C."/>
            <person name="Mcbreen J.C."/>
            <person name="Conrad R.E."/>
            <person name="Kollar L.M."/>
            <person name="Olsson S."/>
            <person name="Huttunen S."/>
            <person name="Landis J.B."/>
            <person name="Wickett N.J."/>
            <person name="Johnson M.G."/>
            <person name="Rensing S.A."/>
            <person name="Grimwood J."/>
            <person name="Schmutz J."/>
            <person name="Mcdaniel S.F."/>
        </authorList>
    </citation>
    <scope>NUCLEOTIDE SEQUENCE</scope>
    <source>
        <strain evidence="3">R40</strain>
    </source>
</reference>